<keyword evidence="3" id="KW-1185">Reference proteome</keyword>
<dbReference type="PANTHER" id="PTHR34064">
    <property type="entry name" value="OS04G0672300 PROTEIN"/>
    <property type="match status" value="1"/>
</dbReference>
<evidence type="ECO:0000313" key="2">
    <source>
        <dbReference type="EMBL" id="KAK4421307.1"/>
    </source>
</evidence>
<dbReference type="EMBL" id="JACGWO010000008">
    <property type="protein sequence ID" value="KAK4421307.1"/>
    <property type="molecule type" value="Genomic_DNA"/>
</dbReference>
<keyword evidence="1" id="KW-0472">Membrane</keyword>
<keyword evidence="1" id="KW-1133">Transmembrane helix</keyword>
<name>A0AAE2CGK2_9LAMI</name>
<reference evidence="2" key="1">
    <citation type="submission" date="2020-06" db="EMBL/GenBank/DDBJ databases">
        <authorList>
            <person name="Li T."/>
            <person name="Hu X."/>
            <person name="Zhang T."/>
            <person name="Song X."/>
            <person name="Zhang H."/>
            <person name="Dai N."/>
            <person name="Sheng W."/>
            <person name="Hou X."/>
            <person name="Wei L."/>
        </authorList>
    </citation>
    <scope>NUCLEOTIDE SEQUENCE</scope>
    <source>
        <strain evidence="2">3651</strain>
        <tissue evidence="2">Leaf</tissue>
    </source>
</reference>
<organism evidence="2 3">
    <name type="scientific">Sesamum alatum</name>
    <dbReference type="NCBI Taxonomy" id="300844"/>
    <lineage>
        <taxon>Eukaryota</taxon>
        <taxon>Viridiplantae</taxon>
        <taxon>Streptophyta</taxon>
        <taxon>Embryophyta</taxon>
        <taxon>Tracheophyta</taxon>
        <taxon>Spermatophyta</taxon>
        <taxon>Magnoliopsida</taxon>
        <taxon>eudicotyledons</taxon>
        <taxon>Gunneridae</taxon>
        <taxon>Pentapetalae</taxon>
        <taxon>asterids</taxon>
        <taxon>lamiids</taxon>
        <taxon>Lamiales</taxon>
        <taxon>Pedaliaceae</taxon>
        <taxon>Sesamum</taxon>
    </lineage>
</organism>
<gene>
    <name evidence="2" type="ORF">Salat_2081200</name>
</gene>
<dbReference type="PANTHER" id="PTHR34064:SF4">
    <property type="entry name" value="PROTEIN, PUTATIVE-RELATED"/>
    <property type="match status" value="1"/>
</dbReference>
<accession>A0AAE2CGK2</accession>
<proteinExistence type="predicted"/>
<sequence>MGSDHSLISSNYEAGGLYEKGASQKIIPVSDHVNGLQHSSAKSDSFVVDMERFSHLIEKDICSNSRIGLQRTLPRKGWMRGVEKKLNSTTPHQKNLSMLPTSSAATLHGGSTPEKASAVDAGGTANHHIHVVPHVHHQITIKNGSMCSIAAEGQRSGKRLSFRRSTLTSLFHPTRIVFFCATLSSIGSMILIYATLSMARNLNPGYDNDLGHF</sequence>
<dbReference type="AlphaFoldDB" id="A0AAE2CGK2"/>
<evidence type="ECO:0000256" key="1">
    <source>
        <dbReference type="SAM" id="Phobius"/>
    </source>
</evidence>
<dbReference type="Proteomes" id="UP001293254">
    <property type="component" value="Unassembled WGS sequence"/>
</dbReference>
<keyword evidence="1" id="KW-0812">Transmembrane</keyword>
<comment type="caution">
    <text evidence="2">The sequence shown here is derived from an EMBL/GenBank/DDBJ whole genome shotgun (WGS) entry which is preliminary data.</text>
</comment>
<feature type="transmembrane region" description="Helical" evidence="1">
    <location>
        <begin position="176"/>
        <end position="196"/>
    </location>
</feature>
<protein>
    <submittedName>
        <fullName evidence="2">Uncharacterized protein</fullName>
    </submittedName>
</protein>
<evidence type="ECO:0000313" key="3">
    <source>
        <dbReference type="Proteomes" id="UP001293254"/>
    </source>
</evidence>
<reference evidence="2" key="2">
    <citation type="journal article" date="2024" name="Plant">
        <title>Genomic evolution and insights into agronomic trait innovations of Sesamum species.</title>
        <authorList>
            <person name="Miao H."/>
            <person name="Wang L."/>
            <person name="Qu L."/>
            <person name="Liu H."/>
            <person name="Sun Y."/>
            <person name="Le M."/>
            <person name="Wang Q."/>
            <person name="Wei S."/>
            <person name="Zheng Y."/>
            <person name="Lin W."/>
            <person name="Duan Y."/>
            <person name="Cao H."/>
            <person name="Xiong S."/>
            <person name="Wang X."/>
            <person name="Wei L."/>
            <person name="Li C."/>
            <person name="Ma Q."/>
            <person name="Ju M."/>
            <person name="Zhao R."/>
            <person name="Li G."/>
            <person name="Mu C."/>
            <person name="Tian Q."/>
            <person name="Mei H."/>
            <person name="Zhang T."/>
            <person name="Gao T."/>
            <person name="Zhang H."/>
        </authorList>
    </citation>
    <scope>NUCLEOTIDE SEQUENCE</scope>
    <source>
        <strain evidence="2">3651</strain>
    </source>
</reference>